<evidence type="ECO:0000256" key="1">
    <source>
        <dbReference type="ARBA" id="ARBA00004651"/>
    </source>
</evidence>
<dbReference type="GeneID" id="83062549"/>
<keyword evidence="2" id="KW-0813">Transport</keyword>
<proteinExistence type="inferred from homology"/>
<feature type="transmembrane region" description="Helical" evidence="9">
    <location>
        <begin position="50"/>
        <end position="70"/>
    </location>
</feature>
<keyword evidence="4 9" id="KW-0812">Transmembrane</keyword>
<feature type="transmembrane region" description="Helical" evidence="9">
    <location>
        <begin position="352"/>
        <end position="371"/>
    </location>
</feature>
<dbReference type="PANTHER" id="PTHR23513">
    <property type="entry name" value="INTEGRAL MEMBRANE EFFLUX PROTEIN-RELATED"/>
    <property type="match status" value="1"/>
</dbReference>
<evidence type="ECO:0000256" key="3">
    <source>
        <dbReference type="ARBA" id="ARBA00022475"/>
    </source>
</evidence>
<protein>
    <recommendedName>
        <fullName evidence="8">Multidrug efflux pump Tap</fullName>
    </recommendedName>
</protein>
<name>A0AAU9ACK1_LYSEN</name>
<keyword evidence="3" id="KW-1003">Cell membrane</keyword>
<keyword evidence="5 9" id="KW-1133">Transmembrane helix</keyword>
<evidence type="ECO:0000256" key="2">
    <source>
        <dbReference type="ARBA" id="ARBA00022448"/>
    </source>
</evidence>
<dbReference type="KEGG" id="lem:LEN_0647"/>
<dbReference type="Proteomes" id="UP000218824">
    <property type="component" value="Chromosome"/>
</dbReference>
<organism evidence="11 12">
    <name type="scientific">Lysobacter enzymogenes</name>
    <dbReference type="NCBI Taxonomy" id="69"/>
    <lineage>
        <taxon>Bacteria</taxon>
        <taxon>Pseudomonadati</taxon>
        <taxon>Pseudomonadota</taxon>
        <taxon>Gammaproteobacteria</taxon>
        <taxon>Lysobacterales</taxon>
        <taxon>Lysobacteraceae</taxon>
        <taxon>Lysobacter</taxon>
    </lineage>
</organism>
<dbReference type="SUPFAM" id="SSF103473">
    <property type="entry name" value="MFS general substrate transporter"/>
    <property type="match status" value="1"/>
</dbReference>
<evidence type="ECO:0000313" key="11">
    <source>
        <dbReference type="EMBL" id="BAV96134.1"/>
    </source>
</evidence>
<dbReference type="EMBL" id="AP014940">
    <property type="protein sequence ID" value="BAV96134.1"/>
    <property type="molecule type" value="Genomic_DNA"/>
</dbReference>
<dbReference type="InterPro" id="IPR011701">
    <property type="entry name" value="MFS"/>
</dbReference>
<accession>A0AAU9ACK1</accession>
<evidence type="ECO:0000256" key="7">
    <source>
        <dbReference type="ARBA" id="ARBA00038075"/>
    </source>
</evidence>
<dbReference type="GO" id="GO:0005886">
    <property type="term" value="C:plasma membrane"/>
    <property type="evidence" value="ECO:0007669"/>
    <property type="project" value="UniProtKB-SubCell"/>
</dbReference>
<feature type="transmembrane region" description="Helical" evidence="9">
    <location>
        <begin position="262"/>
        <end position="282"/>
    </location>
</feature>
<dbReference type="RefSeq" id="WP_096376621.1">
    <property type="nucleotide sequence ID" value="NZ_AP014940.1"/>
</dbReference>
<dbReference type="PROSITE" id="PS50850">
    <property type="entry name" value="MFS"/>
    <property type="match status" value="1"/>
</dbReference>
<dbReference type="InterPro" id="IPR036259">
    <property type="entry name" value="MFS_trans_sf"/>
</dbReference>
<dbReference type="Pfam" id="PF07690">
    <property type="entry name" value="MFS_1"/>
    <property type="match status" value="1"/>
</dbReference>
<sequence length="409" mass="41544">MNPPAAARRRLPLLGSLFAGCFGALGNSVAMVAMPWFVLELTDSPAQAGLAAAAGTVPLVAGMLFGGSLIERFGPRKVAVCGDLVSAGSVAAVPVLHALDWLSLPLLLLLIAIGAVLDGPTRVAADSRRPELARLARMPLERATSLDEMLANLAVLAGPALAGAAISMVGMAATLWLTAACSLIAAVLDALSLPGARRRRVHVDHAGWRGALAGLRFVLGQPLLRALVLLATVFVAAFGAIETVVMPALYRSQGREALELGLFLSAAGGASALSALLYALNVHRLRRRPVFLAGCALLAAAAGLLALQPSPAWLIAAGALAGFGAGPLAPIENAQLMRRAPASLRSHALGATAALSLSSLPLAMIAAGAAVERFGAAPLLATAALILAALTALAWRGRALHGLDGDGRE</sequence>
<evidence type="ECO:0000256" key="4">
    <source>
        <dbReference type="ARBA" id="ARBA00022692"/>
    </source>
</evidence>
<keyword evidence="6 9" id="KW-0472">Membrane</keyword>
<feature type="domain" description="Major facilitator superfamily (MFS) profile" evidence="10">
    <location>
        <begin position="223"/>
        <end position="409"/>
    </location>
</feature>
<feature type="transmembrane region" description="Helical" evidence="9">
    <location>
        <begin position="289"/>
        <end position="307"/>
    </location>
</feature>
<evidence type="ECO:0000256" key="8">
    <source>
        <dbReference type="ARBA" id="ARBA00040914"/>
    </source>
</evidence>
<dbReference type="InterPro" id="IPR020846">
    <property type="entry name" value="MFS_dom"/>
</dbReference>
<comment type="subcellular location">
    <subcellularLocation>
        <location evidence="1">Cell membrane</location>
        <topology evidence="1">Multi-pass membrane protein</topology>
    </subcellularLocation>
</comment>
<dbReference type="AlphaFoldDB" id="A0AAU9ACK1"/>
<feature type="transmembrane region" description="Helical" evidence="9">
    <location>
        <begin position="377"/>
        <end position="395"/>
    </location>
</feature>
<gene>
    <name evidence="11" type="ORF">LEN_0647</name>
</gene>
<feature type="transmembrane region" description="Helical" evidence="9">
    <location>
        <begin position="102"/>
        <end position="125"/>
    </location>
</feature>
<reference evidence="11 12" key="1">
    <citation type="journal article" date="2017" name="DNA Res.">
        <title>Complete genome sequence and expression profile of the commercial lytic enzyme producer Lysobacter enzymogenes M497-1.</title>
        <authorList>
            <person name="Takami H."/>
            <person name="Toyoda A."/>
            <person name="Uchiyama I."/>
            <person name="Itoh T."/>
            <person name="Takaki Y."/>
            <person name="Arai W."/>
            <person name="Nishi S."/>
            <person name="Kawai M."/>
            <person name="Shinya K."/>
            <person name="Ikeda H."/>
        </authorList>
    </citation>
    <scope>NUCLEOTIDE SEQUENCE [LARGE SCALE GENOMIC DNA]</scope>
    <source>
        <strain evidence="11 12">M497-1</strain>
    </source>
</reference>
<feature type="transmembrane region" description="Helical" evidence="9">
    <location>
        <begin position="226"/>
        <end position="250"/>
    </location>
</feature>
<feature type="transmembrane region" description="Helical" evidence="9">
    <location>
        <begin position="313"/>
        <end position="331"/>
    </location>
</feature>
<dbReference type="PANTHER" id="PTHR23513:SF9">
    <property type="entry name" value="ENTEROBACTIN EXPORTER ENTS"/>
    <property type="match status" value="1"/>
</dbReference>
<comment type="similarity">
    <text evidence="7">Belongs to the major facilitator superfamily. Drug:H(+) antiporter-3 (DHA3) (TC 2.A.1.21) family.</text>
</comment>
<dbReference type="GO" id="GO:0022857">
    <property type="term" value="F:transmembrane transporter activity"/>
    <property type="evidence" value="ECO:0007669"/>
    <property type="project" value="InterPro"/>
</dbReference>
<evidence type="ECO:0000313" key="12">
    <source>
        <dbReference type="Proteomes" id="UP000218824"/>
    </source>
</evidence>
<dbReference type="Gene3D" id="1.20.1250.20">
    <property type="entry name" value="MFS general substrate transporter like domains"/>
    <property type="match status" value="1"/>
</dbReference>
<evidence type="ECO:0000256" key="9">
    <source>
        <dbReference type="SAM" id="Phobius"/>
    </source>
</evidence>
<evidence type="ECO:0000259" key="10">
    <source>
        <dbReference type="PROSITE" id="PS50850"/>
    </source>
</evidence>
<evidence type="ECO:0000256" key="6">
    <source>
        <dbReference type="ARBA" id="ARBA00023136"/>
    </source>
</evidence>
<feature type="transmembrane region" description="Helical" evidence="9">
    <location>
        <begin position="146"/>
        <end position="167"/>
    </location>
</feature>
<evidence type="ECO:0000256" key="5">
    <source>
        <dbReference type="ARBA" id="ARBA00022989"/>
    </source>
</evidence>